<keyword evidence="6" id="KW-0132">Cell division</keyword>
<dbReference type="Pfam" id="PF25099">
    <property type="entry name" value="GOLD_PATL1_C"/>
    <property type="match status" value="1"/>
</dbReference>
<evidence type="ECO:0000313" key="14">
    <source>
        <dbReference type="EMBL" id="RXH98563.1"/>
    </source>
</evidence>
<dbReference type="Pfam" id="PF00650">
    <property type="entry name" value="CRAL_TRIO"/>
    <property type="match status" value="1"/>
</dbReference>
<dbReference type="PROSITE" id="PS50866">
    <property type="entry name" value="GOLD"/>
    <property type="match status" value="1"/>
</dbReference>
<feature type="domain" description="CRAL-TRIO" evidence="12">
    <location>
        <begin position="424"/>
        <end position="602"/>
    </location>
</feature>
<dbReference type="Gene3D" id="2.60.120.680">
    <property type="entry name" value="GOLD domain"/>
    <property type="match status" value="1"/>
</dbReference>
<evidence type="ECO:0000256" key="5">
    <source>
        <dbReference type="ARBA" id="ARBA00022490"/>
    </source>
</evidence>
<dbReference type="GO" id="GO:0005737">
    <property type="term" value="C:cytoplasm"/>
    <property type="evidence" value="ECO:0007669"/>
    <property type="project" value="UniProtKB-SubCell"/>
</dbReference>
<dbReference type="PANTHER" id="PTHR45932">
    <property type="entry name" value="PATELLIN-1"/>
    <property type="match status" value="1"/>
</dbReference>
<dbReference type="Pfam" id="PF03765">
    <property type="entry name" value="CRAL_TRIO_N"/>
    <property type="match status" value="1"/>
</dbReference>
<dbReference type="Gene3D" id="1.10.8.20">
    <property type="entry name" value="N-terminal domain of phosphatidylinositol transfer protein sec14p"/>
    <property type="match status" value="1"/>
</dbReference>
<evidence type="ECO:0000256" key="11">
    <source>
        <dbReference type="SAM" id="MobiDB-lite"/>
    </source>
</evidence>
<evidence type="ECO:0000256" key="6">
    <source>
        <dbReference type="ARBA" id="ARBA00022618"/>
    </source>
</evidence>
<gene>
    <name evidence="14" type="ORF">DVH24_010888</name>
</gene>
<dbReference type="PANTHER" id="PTHR45932:SF2">
    <property type="entry name" value="PATELLIN-4"/>
    <property type="match status" value="1"/>
</dbReference>
<feature type="compositionally biased region" description="Basic and acidic residues" evidence="11">
    <location>
        <begin position="1"/>
        <end position="97"/>
    </location>
</feature>
<evidence type="ECO:0008006" key="16">
    <source>
        <dbReference type="Google" id="ProtNLM"/>
    </source>
</evidence>
<evidence type="ECO:0000256" key="9">
    <source>
        <dbReference type="ARBA" id="ARBA00023306"/>
    </source>
</evidence>
<dbReference type="PRINTS" id="PR00180">
    <property type="entry name" value="CRETINALDHBP"/>
</dbReference>
<keyword evidence="8" id="KW-0472">Membrane</keyword>
<dbReference type="GO" id="GO:0016020">
    <property type="term" value="C:membrane"/>
    <property type="evidence" value="ECO:0007669"/>
    <property type="project" value="UniProtKB-SubCell"/>
</dbReference>
<dbReference type="InterPro" id="IPR056794">
    <property type="entry name" value="PATL1-6_C_GOLD"/>
</dbReference>
<dbReference type="GO" id="GO:0051301">
    <property type="term" value="P:cell division"/>
    <property type="evidence" value="ECO:0007669"/>
    <property type="project" value="UniProtKB-KW"/>
</dbReference>
<comment type="similarity">
    <text evidence="3">Belongs to the patellin family.</text>
</comment>
<accession>A0A498JX86</accession>
<organism evidence="14 15">
    <name type="scientific">Malus domestica</name>
    <name type="common">Apple</name>
    <name type="synonym">Pyrus malus</name>
    <dbReference type="NCBI Taxonomy" id="3750"/>
    <lineage>
        <taxon>Eukaryota</taxon>
        <taxon>Viridiplantae</taxon>
        <taxon>Streptophyta</taxon>
        <taxon>Embryophyta</taxon>
        <taxon>Tracheophyta</taxon>
        <taxon>Spermatophyta</taxon>
        <taxon>Magnoliopsida</taxon>
        <taxon>eudicotyledons</taxon>
        <taxon>Gunneridae</taxon>
        <taxon>Pentapetalae</taxon>
        <taxon>rosids</taxon>
        <taxon>fabids</taxon>
        <taxon>Rosales</taxon>
        <taxon>Rosaceae</taxon>
        <taxon>Amygdaloideae</taxon>
        <taxon>Maleae</taxon>
        <taxon>Malus</taxon>
    </lineage>
</organism>
<evidence type="ECO:0000256" key="8">
    <source>
        <dbReference type="ARBA" id="ARBA00023136"/>
    </source>
</evidence>
<dbReference type="InterPro" id="IPR044834">
    <property type="entry name" value="PATL"/>
</dbReference>
<dbReference type="Proteomes" id="UP000290289">
    <property type="component" value="Chromosome 5"/>
</dbReference>
<comment type="subcellular location">
    <subcellularLocation>
        <location evidence="2">Cytoplasm</location>
    </subcellularLocation>
    <subcellularLocation>
        <location evidence="1">Membrane</location>
    </subcellularLocation>
</comment>
<evidence type="ECO:0000256" key="3">
    <source>
        <dbReference type="ARBA" id="ARBA00007155"/>
    </source>
</evidence>
<evidence type="ECO:0000313" key="15">
    <source>
        <dbReference type="Proteomes" id="UP000290289"/>
    </source>
</evidence>
<dbReference type="SMART" id="SM01100">
    <property type="entry name" value="CRAL_TRIO_N"/>
    <property type="match status" value="1"/>
</dbReference>
<reference evidence="14 15" key="1">
    <citation type="submission" date="2018-10" db="EMBL/GenBank/DDBJ databases">
        <title>A high-quality apple genome assembly.</title>
        <authorList>
            <person name="Hu J."/>
        </authorList>
    </citation>
    <scope>NUCLEOTIDE SEQUENCE [LARGE SCALE GENOMIC DNA]</scope>
    <source>
        <strain evidence="15">cv. HFTH1</strain>
        <tissue evidence="14">Young leaf</tissue>
    </source>
</reference>
<dbReference type="SMART" id="SM00516">
    <property type="entry name" value="SEC14"/>
    <property type="match status" value="1"/>
</dbReference>
<protein>
    <recommendedName>
        <fullName evidence="16">CRAL-TRIO domain-containing protein</fullName>
    </recommendedName>
</protein>
<dbReference type="SUPFAM" id="SSF46938">
    <property type="entry name" value="CRAL/TRIO N-terminal domain"/>
    <property type="match status" value="1"/>
</dbReference>
<proteinExistence type="inferred from homology"/>
<name>A0A498JX86_MALDO</name>
<dbReference type="InterPro" id="IPR001251">
    <property type="entry name" value="CRAL-TRIO_dom"/>
</dbReference>
<dbReference type="InterPro" id="IPR009038">
    <property type="entry name" value="GOLD_dom"/>
</dbReference>
<comment type="caution">
    <text evidence="14">The sequence shown here is derived from an EMBL/GenBank/DDBJ whole genome shotgun (WGS) entry which is preliminary data.</text>
</comment>
<dbReference type="CDD" id="cd00170">
    <property type="entry name" value="SEC14"/>
    <property type="match status" value="1"/>
</dbReference>
<keyword evidence="15" id="KW-1185">Reference proteome</keyword>
<feature type="region of interest" description="Disordered" evidence="11">
    <location>
        <begin position="321"/>
        <end position="355"/>
    </location>
</feature>
<keyword evidence="9" id="KW-0131">Cell cycle</keyword>
<sequence length="714" mass="81071">MATGEKIEEPGKDNKVTHSEEQEKELSKDIQEKGNEAKDLKNVGESGESKKNEDVTKKAVAEEKKKKNEDEIQKKNNAVEKGDEKSSTMAIEKKLENPQEDDEGVIEKEVVEEKKASEGETREIVVEEKANEGEIEDVVLEEKNNDQVEKVEKSSSFWDLKEQEKRALMELRSKLENAILENKLFEGNKKKMVEHEKEKVLEKECGEKEKVIESEPVKEAEKEKESSEKVEEVEEKGKICEKAGGEEEKINEGKGEENAMKEAEKEKDSLTKVEEIEEKGKISKKEGGETKKINEGKGDEIVVEKTVKEKEGSKEIEEKLVVKEEKQYGDKPSKQEDEENAEKAEEGLKENNNEAIDQDRKLDVIDKDITIWGVPLLPSKGDSGTDVILLKFLRAREFDVYDAFEMLRNTLQWRKDNKVDSILDEEFGDDLGSIGCMNGVGREGHPVCYSNFKLLGDEGVYDKILGTEKNRDMFIRRRVQLMEKAIQKLDFKPGGVSSILLVNDLKDMPGPSKKELRHATKQVVGILQDNYPEFVARNIFINVPFWYYALSATSAVLLPFLTPRTNSKVVFARPSRVTEILLKYIAAEELPVHYGGLKREDEFDFSTEDASAEITVYQSSSETVQIPVPEAGTTLKWEITVLGWEVHYKEEFFPTDEGSYGIIIQKGRRLSAQEGSLRNSFSNNEPGNVLLTIENGSLMKKKRVCYRYKVKNGS</sequence>
<evidence type="ECO:0000256" key="2">
    <source>
        <dbReference type="ARBA" id="ARBA00004496"/>
    </source>
</evidence>
<dbReference type="GO" id="GO:0008289">
    <property type="term" value="F:lipid binding"/>
    <property type="evidence" value="ECO:0007669"/>
    <property type="project" value="UniProtKB-KW"/>
</dbReference>
<feature type="region of interest" description="Disordered" evidence="11">
    <location>
        <begin position="1"/>
        <end position="107"/>
    </location>
</feature>
<keyword evidence="4" id="KW-0813">Transport</keyword>
<dbReference type="InterPro" id="IPR036865">
    <property type="entry name" value="CRAL-TRIO_dom_sf"/>
</dbReference>
<evidence type="ECO:0000256" key="7">
    <source>
        <dbReference type="ARBA" id="ARBA00023121"/>
    </source>
</evidence>
<dbReference type="SUPFAM" id="SSF52087">
    <property type="entry name" value="CRAL/TRIO domain"/>
    <property type="match status" value="1"/>
</dbReference>
<evidence type="ECO:0000256" key="4">
    <source>
        <dbReference type="ARBA" id="ARBA00022448"/>
    </source>
</evidence>
<dbReference type="InterPro" id="IPR036273">
    <property type="entry name" value="CRAL/TRIO_N_dom_sf"/>
</dbReference>
<keyword evidence="5" id="KW-0963">Cytoplasm</keyword>
<feature type="coiled-coil region" evidence="10">
    <location>
        <begin position="161"/>
        <end position="188"/>
    </location>
</feature>
<dbReference type="PROSITE" id="PS50191">
    <property type="entry name" value="CRAL_TRIO"/>
    <property type="match status" value="1"/>
</dbReference>
<dbReference type="InterPro" id="IPR011074">
    <property type="entry name" value="CRAL/TRIO_N_dom"/>
</dbReference>
<feature type="region of interest" description="Disordered" evidence="11">
    <location>
        <begin position="214"/>
        <end position="297"/>
    </location>
</feature>
<evidence type="ECO:0000256" key="1">
    <source>
        <dbReference type="ARBA" id="ARBA00004370"/>
    </source>
</evidence>
<keyword evidence="7" id="KW-0446">Lipid-binding</keyword>
<dbReference type="Gene3D" id="3.40.525.10">
    <property type="entry name" value="CRAL-TRIO lipid binding domain"/>
    <property type="match status" value="1"/>
</dbReference>
<evidence type="ECO:0000259" key="12">
    <source>
        <dbReference type="PROSITE" id="PS50191"/>
    </source>
</evidence>
<feature type="domain" description="GOLD" evidence="13">
    <location>
        <begin position="607"/>
        <end position="710"/>
    </location>
</feature>
<dbReference type="EMBL" id="RDQH01000331">
    <property type="protein sequence ID" value="RXH98563.1"/>
    <property type="molecule type" value="Genomic_DNA"/>
</dbReference>
<evidence type="ECO:0000259" key="13">
    <source>
        <dbReference type="PROSITE" id="PS50866"/>
    </source>
</evidence>
<evidence type="ECO:0000256" key="10">
    <source>
        <dbReference type="SAM" id="Coils"/>
    </source>
</evidence>
<dbReference type="AlphaFoldDB" id="A0A498JX86"/>
<keyword evidence="10" id="KW-0175">Coiled coil</keyword>